<dbReference type="InterPro" id="IPR000515">
    <property type="entry name" value="MetI-like"/>
</dbReference>
<keyword evidence="6 7" id="KW-0472">Membrane</keyword>
<feature type="transmembrane region" description="Helical" evidence="7">
    <location>
        <begin position="103"/>
        <end position="122"/>
    </location>
</feature>
<dbReference type="PROSITE" id="PS50928">
    <property type="entry name" value="ABC_TM1"/>
    <property type="match status" value="1"/>
</dbReference>
<dbReference type="InterPro" id="IPR035906">
    <property type="entry name" value="MetI-like_sf"/>
</dbReference>
<proteinExistence type="inferred from homology"/>
<keyword evidence="3" id="KW-1003">Cell membrane</keyword>
<name>A0A168QKJ4_9BACL</name>
<keyword evidence="10" id="KW-1185">Reference proteome</keyword>
<dbReference type="Gene3D" id="1.10.3720.10">
    <property type="entry name" value="MetI-like"/>
    <property type="match status" value="1"/>
</dbReference>
<evidence type="ECO:0000259" key="8">
    <source>
        <dbReference type="PROSITE" id="PS50928"/>
    </source>
</evidence>
<organism evidence="9 10">
    <name type="scientific">Paenibacillus antarcticus</name>
    <dbReference type="NCBI Taxonomy" id="253703"/>
    <lineage>
        <taxon>Bacteria</taxon>
        <taxon>Bacillati</taxon>
        <taxon>Bacillota</taxon>
        <taxon>Bacilli</taxon>
        <taxon>Bacillales</taxon>
        <taxon>Paenibacillaceae</taxon>
        <taxon>Paenibacillus</taxon>
    </lineage>
</organism>
<dbReference type="PANTHER" id="PTHR43744:SF2">
    <property type="entry name" value="ARABINOOLIGOSACCHARIDES TRANSPORT SYSTEM PERMEASE PROTEIN ARAQ"/>
    <property type="match status" value="1"/>
</dbReference>
<evidence type="ECO:0000256" key="7">
    <source>
        <dbReference type="RuleBase" id="RU363032"/>
    </source>
</evidence>
<evidence type="ECO:0000256" key="4">
    <source>
        <dbReference type="ARBA" id="ARBA00022692"/>
    </source>
</evidence>
<evidence type="ECO:0000313" key="10">
    <source>
        <dbReference type="Proteomes" id="UP000077355"/>
    </source>
</evidence>
<keyword evidence="2 7" id="KW-0813">Transport</keyword>
<keyword evidence="5 7" id="KW-1133">Transmembrane helix</keyword>
<evidence type="ECO:0000256" key="2">
    <source>
        <dbReference type="ARBA" id="ARBA00022448"/>
    </source>
</evidence>
<dbReference type="Pfam" id="PF00528">
    <property type="entry name" value="BPD_transp_1"/>
    <property type="match status" value="1"/>
</dbReference>
<dbReference type="SUPFAM" id="SSF161098">
    <property type="entry name" value="MetI-like"/>
    <property type="match status" value="1"/>
</dbReference>
<sequence>MKRIRLMMVHTFLILATVCSLFPFLWMLVGMTNSSSDIVKGKLKIGNMLSTNINKLLEITSLGNSFKMSLMIAVIGTLCTLVLCSMAGYGFEIYRTKGKDRLFGVLLLSMMMPFAAVMIPMFRMFSQAGLLNTSTAVILPSMTTAFMIFFFMQNTKSFPRELLQAGRVDGLGEWSLFFRIFVPTMKPIYAAASIITFMNYWNSFMWPLIVLQTQDKKTLPLVVSSLASSYNPDYGVIMVAIVITTVPTLVIFFLMQKQFVQGMLGSVK</sequence>
<dbReference type="Proteomes" id="UP000077355">
    <property type="component" value="Unassembled WGS sequence"/>
</dbReference>
<feature type="transmembrane region" description="Helical" evidence="7">
    <location>
        <begin position="234"/>
        <end position="254"/>
    </location>
</feature>
<dbReference type="GO" id="GO:0055085">
    <property type="term" value="P:transmembrane transport"/>
    <property type="evidence" value="ECO:0007669"/>
    <property type="project" value="InterPro"/>
</dbReference>
<feature type="domain" description="ABC transmembrane type-1" evidence="8">
    <location>
        <begin position="66"/>
        <end position="255"/>
    </location>
</feature>
<dbReference type="PANTHER" id="PTHR43744">
    <property type="entry name" value="ABC TRANSPORTER PERMEASE PROTEIN MG189-RELATED-RELATED"/>
    <property type="match status" value="1"/>
</dbReference>
<feature type="transmembrane region" description="Helical" evidence="7">
    <location>
        <begin position="188"/>
        <end position="209"/>
    </location>
</feature>
<dbReference type="EMBL" id="LVJI01000002">
    <property type="protein sequence ID" value="OAB47887.1"/>
    <property type="molecule type" value="Genomic_DNA"/>
</dbReference>
<dbReference type="CDD" id="cd06261">
    <property type="entry name" value="TM_PBP2"/>
    <property type="match status" value="1"/>
</dbReference>
<evidence type="ECO:0000256" key="5">
    <source>
        <dbReference type="ARBA" id="ARBA00022989"/>
    </source>
</evidence>
<dbReference type="AlphaFoldDB" id="A0A168QKJ4"/>
<feature type="transmembrane region" description="Helical" evidence="7">
    <location>
        <begin position="128"/>
        <end position="152"/>
    </location>
</feature>
<feature type="transmembrane region" description="Helical" evidence="7">
    <location>
        <begin position="70"/>
        <end position="91"/>
    </location>
</feature>
<evidence type="ECO:0000256" key="3">
    <source>
        <dbReference type="ARBA" id="ARBA00022475"/>
    </source>
</evidence>
<comment type="caution">
    <text evidence="9">The sequence shown here is derived from an EMBL/GenBank/DDBJ whole genome shotgun (WGS) entry which is preliminary data.</text>
</comment>
<dbReference type="OrthoDB" id="9771544at2"/>
<comment type="similarity">
    <text evidence="7">Belongs to the binding-protein-dependent transport system permease family.</text>
</comment>
<evidence type="ECO:0000256" key="6">
    <source>
        <dbReference type="ARBA" id="ARBA00023136"/>
    </source>
</evidence>
<comment type="subcellular location">
    <subcellularLocation>
        <location evidence="1 7">Cell membrane</location>
        <topology evidence="1 7">Multi-pass membrane protein</topology>
    </subcellularLocation>
</comment>
<evidence type="ECO:0000313" key="9">
    <source>
        <dbReference type="EMBL" id="OAB47887.1"/>
    </source>
</evidence>
<dbReference type="GO" id="GO:0005886">
    <property type="term" value="C:plasma membrane"/>
    <property type="evidence" value="ECO:0007669"/>
    <property type="project" value="UniProtKB-SubCell"/>
</dbReference>
<dbReference type="RefSeq" id="WP_068646472.1">
    <property type="nucleotide sequence ID" value="NZ_CP043611.1"/>
</dbReference>
<gene>
    <name evidence="9" type="ORF">PBAT_03160</name>
</gene>
<keyword evidence="4 7" id="KW-0812">Transmembrane</keyword>
<accession>A0A168QKJ4</accession>
<protein>
    <submittedName>
        <fullName evidence="9">Lactose ABC transporter permease</fullName>
    </submittedName>
</protein>
<reference evidence="9 10" key="1">
    <citation type="submission" date="2016-03" db="EMBL/GenBank/DDBJ databases">
        <title>Draft genome sequence of Paenibacillus antarcticus CECT 5836.</title>
        <authorList>
            <person name="Shin S.-K."/>
            <person name="Yi H."/>
        </authorList>
    </citation>
    <scope>NUCLEOTIDE SEQUENCE [LARGE SCALE GENOMIC DNA]</scope>
    <source>
        <strain evidence="9 10">CECT 5836</strain>
    </source>
</reference>
<evidence type="ECO:0000256" key="1">
    <source>
        <dbReference type="ARBA" id="ARBA00004651"/>
    </source>
</evidence>